<gene>
    <name evidence="1" type="ORF">LCGC14_0940880</name>
</gene>
<proteinExistence type="predicted"/>
<reference evidence="1" key="1">
    <citation type="journal article" date="2015" name="Nature">
        <title>Complex archaea that bridge the gap between prokaryotes and eukaryotes.</title>
        <authorList>
            <person name="Spang A."/>
            <person name="Saw J.H."/>
            <person name="Jorgensen S.L."/>
            <person name="Zaremba-Niedzwiedzka K."/>
            <person name="Martijn J."/>
            <person name="Lind A.E."/>
            <person name="van Eijk R."/>
            <person name="Schleper C."/>
            <person name="Guy L."/>
            <person name="Ettema T.J."/>
        </authorList>
    </citation>
    <scope>NUCLEOTIDE SEQUENCE</scope>
</reference>
<organism evidence="1">
    <name type="scientific">marine sediment metagenome</name>
    <dbReference type="NCBI Taxonomy" id="412755"/>
    <lineage>
        <taxon>unclassified sequences</taxon>
        <taxon>metagenomes</taxon>
        <taxon>ecological metagenomes</taxon>
    </lineage>
</organism>
<dbReference type="SUPFAM" id="SSF52467">
    <property type="entry name" value="DHS-like NAD/FAD-binding domain"/>
    <property type="match status" value="1"/>
</dbReference>
<comment type="caution">
    <text evidence="1">The sequence shown here is derived from an EMBL/GenBank/DDBJ whole genome shotgun (WGS) entry which is preliminary data.</text>
</comment>
<evidence type="ECO:0000313" key="1">
    <source>
        <dbReference type="EMBL" id="KKN19916.1"/>
    </source>
</evidence>
<dbReference type="AlphaFoldDB" id="A0A0F9R3S3"/>
<dbReference type="EMBL" id="LAZR01003290">
    <property type="protein sequence ID" value="KKN19916.1"/>
    <property type="molecule type" value="Genomic_DNA"/>
</dbReference>
<name>A0A0F9R3S3_9ZZZZ</name>
<sequence length="355" mass="42107">MTNDIIILGAGASKTEGAPLQKDLIKKFYQLINEETIFQEKPKSLNDLKSFFINFFGITGNEPPNFDSYPTFEEVLAIIEIALERKEYYAEYIKTNQSLNSMKRNLIFLISEVIKRSLINHNDYHNRLIQRLIRKKLLDSTSFISLNYDIIIDNRLFELTDDNPSYRIDYGVDFYPDENLKEYKNIVKSIKLYKLHGSLNWLYCHSCVSLMLTLRRKGASTIVDRDVPCENPNCNANYQPILIPPSYNKVISNYYLQQVWHKAETALKNAERIFICGYSFPDADIHIKYLLKRAELYNNDGFEIYIMNWHIGKSNHIHEEEKKRFQRFFRNKDKIHYTRISFQEFCEKGIYNLRY</sequence>
<accession>A0A0F9R3S3</accession>
<dbReference type="InterPro" id="IPR029035">
    <property type="entry name" value="DHS-like_NAD/FAD-binding_dom"/>
</dbReference>
<evidence type="ECO:0008006" key="2">
    <source>
        <dbReference type="Google" id="ProtNLM"/>
    </source>
</evidence>
<protein>
    <recommendedName>
        <fullName evidence="2">Deacetylase sirtuin-type domain-containing protein</fullName>
    </recommendedName>
</protein>